<organism evidence="3 4">
    <name type="scientific">Streptomyces roseicoloratus</name>
    <dbReference type="NCBI Taxonomy" id="2508722"/>
    <lineage>
        <taxon>Bacteria</taxon>
        <taxon>Bacillati</taxon>
        <taxon>Actinomycetota</taxon>
        <taxon>Actinomycetes</taxon>
        <taxon>Kitasatosporales</taxon>
        <taxon>Streptomycetaceae</taxon>
        <taxon>Streptomyces</taxon>
    </lineage>
</organism>
<evidence type="ECO:0000313" key="3">
    <source>
        <dbReference type="EMBL" id="WMX47090.1"/>
    </source>
</evidence>
<evidence type="ECO:0000259" key="2">
    <source>
        <dbReference type="Pfam" id="PF03869"/>
    </source>
</evidence>
<name>A0ABY9RYI7_9ACTN</name>
<gene>
    <name evidence="3" type="ORF">RGF97_22865</name>
</gene>
<dbReference type="RefSeq" id="WP_309549306.1">
    <property type="nucleotide sequence ID" value="NZ_CP133762.1"/>
</dbReference>
<evidence type="ECO:0000313" key="4">
    <source>
        <dbReference type="Proteomes" id="UP001250858"/>
    </source>
</evidence>
<feature type="domain" description="Arc-like DNA binding" evidence="2">
    <location>
        <begin position="3"/>
        <end position="36"/>
    </location>
</feature>
<keyword evidence="4" id="KW-1185">Reference proteome</keyword>
<dbReference type="InterPro" id="IPR013321">
    <property type="entry name" value="Arc_rbn_hlx_hlx"/>
</dbReference>
<dbReference type="Proteomes" id="UP001250858">
    <property type="component" value="Chromosome"/>
</dbReference>
<accession>A0ABY9RYI7</accession>
<dbReference type="EMBL" id="CP133762">
    <property type="protein sequence ID" value="WMX47090.1"/>
    <property type="molecule type" value="Genomic_DNA"/>
</dbReference>
<dbReference type="InterPro" id="IPR010985">
    <property type="entry name" value="Ribbon_hlx_hlx"/>
</dbReference>
<dbReference type="SUPFAM" id="SSF47598">
    <property type="entry name" value="Ribbon-helix-helix"/>
    <property type="match status" value="1"/>
</dbReference>
<reference evidence="3 4" key="1">
    <citation type="submission" date="2023-09" db="EMBL/GenBank/DDBJ databases">
        <title>Complete genome of Streptomyces roseicoloratus T14.</title>
        <authorList>
            <person name="Bashizi T."/>
            <person name="Kim M.-J."/>
            <person name="Lee G."/>
            <person name="Tagele S.B."/>
            <person name="Shin J.-H."/>
        </authorList>
    </citation>
    <scope>NUCLEOTIDE SEQUENCE [LARGE SCALE GENOMIC DNA]</scope>
    <source>
        <strain evidence="3 4">T14</strain>
    </source>
</reference>
<proteinExistence type="predicted"/>
<protein>
    <submittedName>
        <fullName evidence="3">Arc family DNA-binding protein</fullName>
    </submittedName>
</protein>
<sequence>MIKFTLRIPEDFHERLTTQAAADRRSLNSELLHLLEVGLAAVAPETPDRPGGDAASPAPLRGKPHSPTPKGAGTLRFTRWIPDEDPAEHAATASAGRVAAERRRS</sequence>
<dbReference type="GO" id="GO:0003677">
    <property type="term" value="F:DNA binding"/>
    <property type="evidence" value="ECO:0007669"/>
    <property type="project" value="UniProtKB-KW"/>
</dbReference>
<feature type="region of interest" description="Disordered" evidence="1">
    <location>
        <begin position="43"/>
        <end position="105"/>
    </location>
</feature>
<dbReference type="Gene3D" id="1.10.1220.10">
    <property type="entry name" value="Met repressor-like"/>
    <property type="match status" value="1"/>
</dbReference>
<dbReference type="InterPro" id="IPR005569">
    <property type="entry name" value="Arc_DNA-bd_dom"/>
</dbReference>
<keyword evidence="3" id="KW-0238">DNA-binding</keyword>
<dbReference type="Pfam" id="PF03869">
    <property type="entry name" value="Arc"/>
    <property type="match status" value="1"/>
</dbReference>
<evidence type="ECO:0000256" key="1">
    <source>
        <dbReference type="SAM" id="MobiDB-lite"/>
    </source>
</evidence>